<dbReference type="InterPro" id="IPR027354">
    <property type="entry name" value="YcgL_dom"/>
</dbReference>
<gene>
    <name evidence="3" type="primary">ycgL</name>
    <name evidence="3" type="ORF">IMCC3135_29700</name>
</gene>
<dbReference type="HAMAP" id="MF_01866">
    <property type="entry name" value="UPF0745"/>
    <property type="match status" value="1"/>
</dbReference>
<dbReference type="Gene3D" id="3.10.510.20">
    <property type="entry name" value="YcgL domain"/>
    <property type="match status" value="1"/>
</dbReference>
<reference evidence="3 4" key="1">
    <citation type="submission" date="2016-12" db="EMBL/GenBank/DDBJ databases">
        <authorList>
            <person name="Song W.-J."/>
            <person name="Kurnit D.M."/>
        </authorList>
    </citation>
    <scope>NUCLEOTIDE SEQUENCE [LARGE SCALE GENOMIC DNA]</scope>
    <source>
        <strain evidence="3 4">IMCC3135</strain>
    </source>
</reference>
<sequence length="99" mass="11411">MQCYIYRSSIKDGLYVYLADEDGLERLPEPLRKQLGIPELSMTLDLQPDRKLGQENTQLVLENLESQGFHVQMPRDVEQLLEQIARNAQNKHQGNTGKD</sequence>
<keyword evidence="4" id="KW-1185">Reference proteome</keyword>
<dbReference type="SUPFAM" id="SSF160191">
    <property type="entry name" value="YcgL-like"/>
    <property type="match status" value="1"/>
</dbReference>
<feature type="domain" description="YcgL" evidence="2">
    <location>
        <begin position="1"/>
        <end position="85"/>
    </location>
</feature>
<dbReference type="AlphaFoldDB" id="A0A2Z2NXB3"/>
<accession>A0A2Z2NXB3</accession>
<dbReference type="EMBL" id="CP018632">
    <property type="protein sequence ID" value="ASJ75989.1"/>
    <property type="molecule type" value="Genomic_DNA"/>
</dbReference>
<protein>
    <recommendedName>
        <fullName evidence="1">YcgL domain-containing protein IMCC3135_29700</fullName>
    </recommendedName>
</protein>
<dbReference type="PROSITE" id="PS51648">
    <property type="entry name" value="YCGL"/>
    <property type="match status" value="1"/>
</dbReference>
<proteinExistence type="inferred from homology"/>
<name>A0A2Z2NXB3_9GAMM</name>
<evidence type="ECO:0000313" key="3">
    <source>
        <dbReference type="EMBL" id="ASJ75989.1"/>
    </source>
</evidence>
<dbReference type="OrthoDB" id="7062382at2"/>
<evidence type="ECO:0000313" key="4">
    <source>
        <dbReference type="Proteomes" id="UP000250079"/>
    </source>
</evidence>
<dbReference type="KEGG" id="gai:IMCC3135_29700"/>
<dbReference type="InterPro" id="IPR038068">
    <property type="entry name" value="YcgL-like_sf"/>
</dbReference>
<evidence type="ECO:0000259" key="2">
    <source>
        <dbReference type="PROSITE" id="PS51648"/>
    </source>
</evidence>
<organism evidence="3 4">
    <name type="scientific">Granulosicoccus antarcticus IMCC3135</name>
    <dbReference type="NCBI Taxonomy" id="1192854"/>
    <lineage>
        <taxon>Bacteria</taxon>
        <taxon>Pseudomonadati</taxon>
        <taxon>Pseudomonadota</taxon>
        <taxon>Gammaproteobacteria</taxon>
        <taxon>Chromatiales</taxon>
        <taxon>Granulosicoccaceae</taxon>
        <taxon>Granulosicoccus</taxon>
    </lineage>
</organism>
<dbReference type="Proteomes" id="UP000250079">
    <property type="component" value="Chromosome"/>
</dbReference>
<dbReference type="PANTHER" id="PTHR38109:SF1">
    <property type="entry name" value="PROTEIN YCGL"/>
    <property type="match status" value="1"/>
</dbReference>
<dbReference type="RefSeq" id="WP_088920822.1">
    <property type="nucleotide sequence ID" value="NZ_CP018632.1"/>
</dbReference>
<evidence type="ECO:0000256" key="1">
    <source>
        <dbReference type="HAMAP-Rule" id="MF_01866"/>
    </source>
</evidence>
<dbReference type="Pfam" id="PF05166">
    <property type="entry name" value="YcgL"/>
    <property type="match status" value="1"/>
</dbReference>
<dbReference type="PANTHER" id="PTHR38109">
    <property type="entry name" value="PROTEIN YCGL"/>
    <property type="match status" value="1"/>
</dbReference>